<feature type="compositionally biased region" description="Basic residues" evidence="1">
    <location>
        <begin position="60"/>
        <end position="72"/>
    </location>
</feature>
<feature type="compositionally biased region" description="Low complexity" evidence="1">
    <location>
        <begin position="12"/>
        <end position="21"/>
    </location>
</feature>
<keyword evidence="3" id="KW-1185">Reference proteome</keyword>
<dbReference type="Proteomes" id="UP000095767">
    <property type="component" value="Unassembled WGS sequence"/>
</dbReference>
<evidence type="ECO:0000256" key="1">
    <source>
        <dbReference type="SAM" id="MobiDB-lite"/>
    </source>
</evidence>
<accession>A0A1E5VK28</accession>
<comment type="caution">
    <text evidence="2">The sequence shown here is derived from an EMBL/GenBank/DDBJ whole genome shotgun (WGS) entry which is preliminary data.</text>
</comment>
<dbReference type="OrthoDB" id="10551936at2759"/>
<sequence length="200" mass="21667">MRRMSVHSIGRSAPAAPAPSSVRHLGRLRAARSEPGSMPALSSAPIYDVLAATSLEPKPHARPRSRRRRPRLPRPSPSSPHAAFRRHRYGAPPKPRPPSRPRRLPAHLPIPPQRLATPAHFLSTSPAPTPFSLEDYLVSSCGLAPAPARSTSKKALAEASTASKKAFKEFSTSGLNPRFNPDAVNWLVAMALATVSRARR</sequence>
<organism evidence="2 3">
    <name type="scientific">Dichanthelium oligosanthes</name>
    <dbReference type="NCBI Taxonomy" id="888268"/>
    <lineage>
        <taxon>Eukaryota</taxon>
        <taxon>Viridiplantae</taxon>
        <taxon>Streptophyta</taxon>
        <taxon>Embryophyta</taxon>
        <taxon>Tracheophyta</taxon>
        <taxon>Spermatophyta</taxon>
        <taxon>Magnoliopsida</taxon>
        <taxon>Liliopsida</taxon>
        <taxon>Poales</taxon>
        <taxon>Poaceae</taxon>
        <taxon>PACMAD clade</taxon>
        <taxon>Panicoideae</taxon>
        <taxon>Panicodae</taxon>
        <taxon>Paniceae</taxon>
        <taxon>Dichantheliinae</taxon>
        <taxon>Dichanthelium</taxon>
    </lineage>
</organism>
<gene>
    <name evidence="2" type="ORF">BAE44_0013522</name>
</gene>
<evidence type="ECO:0000313" key="3">
    <source>
        <dbReference type="Proteomes" id="UP000095767"/>
    </source>
</evidence>
<dbReference type="AlphaFoldDB" id="A0A1E5VK28"/>
<feature type="region of interest" description="Disordered" evidence="1">
    <location>
        <begin position="1"/>
        <end position="109"/>
    </location>
</feature>
<dbReference type="EMBL" id="LWDX02037201">
    <property type="protein sequence ID" value="OEL25459.1"/>
    <property type="molecule type" value="Genomic_DNA"/>
</dbReference>
<reference evidence="2 3" key="1">
    <citation type="submission" date="2016-09" db="EMBL/GenBank/DDBJ databases">
        <title>The draft genome of Dichanthelium oligosanthes: A C3 panicoid grass species.</title>
        <authorList>
            <person name="Studer A.J."/>
            <person name="Schnable J.C."/>
            <person name="Brutnell T.P."/>
        </authorList>
    </citation>
    <scope>NUCLEOTIDE SEQUENCE [LARGE SCALE GENOMIC DNA]</scope>
    <source>
        <strain evidence="3">cv. Kellogg 1175</strain>
        <tissue evidence="2">Leaf</tissue>
    </source>
</reference>
<evidence type="ECO:0000313" key="2">
    <source>
        <dbReference type="EMBL" id="OEL25459.1"/>
    </source>
</evidence>
<name>A0A1E5VK28_9POAL</name>
<protein>
    <submittedName>
        <fullName evidence="2">Uncharacterized protein</fullName>
    </submittedName>
</protein>
<proteinExistence type="predicted"/>